<dbReference type="PANTHER" id="PTHR11875">
    <property type="entry name" value="TESTIS-SPECIFIC Y-ENCODED PROTEIN"/>
    <property type="match status" value="1"/>
</dbReference>
<sequence>MEQDKWKTSAQLWQNLDEETIRALWNVQGQLNKLEEERDKAIEEIERQFLESSRPLYEERQRICSLVDRFWFHVLCSFPYTGTKMTNKDRTVLQHLEDVFFTEIENCMQGYQINLKFSPNDYIEDEIIWKQVKYVDDLQGWKGAASGIRWKRQDSIIDPDNEFFSDGEEVLQLTEKGNTVAKLQRKARSLLSWFETEDVTDNLKDVFYEDIWQHCIDWFFARDNASIEEFPVTMEGEQEDIVMID</sequence>
<dbReference type="InterPro" id="IPR002164">
    <property type="entry name" value="NAP_family"/>
</dbReference>
<protein>
    <submittedName>
        <fullName evidence="4">Template-activating factor I</fullName>
    </submittedName>
</protein>
<evidence type="ECO:0000313" key="5">
    <source>
        <dbReference type="Proteomes" id="UP000030680"/>
    </source>
</evidence>
<dbReference type="OrthoDB" id="19419at2759"/>
<keyword evidence="3" id="KW-0175">Coiled coil</keyword>
<reference evidence="5" key="1">
    <citation type="journal article" date="2013" name="Science">
        <title>Gene transfer from bacteria and archaea facilitated evolution of an extremophilic eukaryote.</title>
        <authorList>
            <person name="Schonknecht G."/>
            <person name="Chen W.H."/>
            <person name="Ternes C.M."/>
            <person name="Barbier G.G."/>
            <person name="Shrestha R.P."/>
            <person name="Stanke M."/>
            <person name="Brautigam A."/>
            <person name="Baker B.J."/>
            <person name="Banfield J.F."/>
            <person name="Garavito R.M."/>
            <person name="Carr K."/>
            <person name="Wilkerson C."/>
            <person name="Rensing S.A."/>
            <person name="Gagneul D."/>
            <person name="Dickenson N.E."/>
            <person name="Oesterhelt C."/>
            <person name="Lercher M.J."/>
            <person name="Weber A.P."/>
        </authorList>
    </citation>
    <scope>NUCLEOTIDE SEQUENCE [LARGE SCALE GENOMIC DNA]</scope>
    <source>
        <strain evidence="5">074W</strain>
    </source>
</reference>
<organism evidence="4 5">
    <name type="scientific">Galdieria sulphuraria</name>
    <name type="common">Red alga</name>
    <dbReference type="NCBI Taxonomy" id="130081"/>
    <lineage>
        <taxon>Eukaryota</taxon>
        <taxon>Rhodophyta</taxon>
        <taxon>Bangiophyceae</taxon>
        <taxon>Galdieriales</taxon>
        <taxon>Galdieriaceae</taxon>
        <taxon>Galdieria</taxon>
    </lineage>
</organism>
<dbReference type="AlphaFoldDB" id="M2W599"/>
<dbReference type="Gene3D" id="3.30.1120.90">
    <property type="entry name" value="Nucleosome assembly protein"/>
    <property type="match status" value="1"/>
</dbReference>
<proteinExistence type="inferred from homology"/>
<dbReference type="OMA" id="ENTERPG"/>
<feature type="coiled-coil region" evidence="3">
    <location>
        <begin position="24"/>
        <end position="51"/>
    </location>
</feature>
<dbReference type="KEGG" id="gsl:Gasu_17080"/>
<dbReference type="InterPro" id="IPR037231">
    <property type="entry name" value="NAP-like_sf"/>
</dbReference>
<dbReference type="SUPFAM" id="SSF143113">
    <property type="entry name" value="NAP-like"/>
    <property type="match status" value="1"/>
</dbReference>
<dbReference type="eggNOG" id="KOG1508">
    <property type="taxonomic scope" value="Eukaryota"/>
</dbReference>
<evidence type="ECO:0000256" key="1">
    <source>
        <dbReference type="ARBA" id="ARBA00009947"/>
    </source>
</evidence>
<dbReference type="Gramene" id="EME30941">
    <property type="protein sequence ID" value="EME30941"/>
    <property type="gene ID" value="Gasu_17080"/>
</dbReference>
<name>M2W599_GALSU</name>
<evidence type="ECO:0000256" key="2">
    <source>
        <dbReference type="RuleBase" id="RU003876"/>
    </source>
</evidence>
<dbReference type="STRING" id="130081.M2W599"/>
<dbReference type="Gene3D" id="1.20.5.1500">
    <property type="match status" value="1"/>
</dbReference>
<dbReference type="EMBL" id="KB454495">
    <property type="protein sequence ID" value="EME30941.1"/>
    <property type="molecule type" value="Genomic_DNA"/>
</dbReference>
<dbReference type="GeneID" id="17089635"/>
<dbReference type="GO" id="GO:0006334">
    <property type="term" value="P:nucleosome assembly"/>
    <property type="evidence" value="ECO:0007669"/>
    <property type="project" value="InterPro"/>
</dbReference>
<evidence type="ECO:0000256" key="3">
    <source>
        <dbReference type="SAM" id="Coils"/>
    </source>
</evidence>
<dbReference type="Pfam" id="PF00956">
    <property type="entry name" value="NAP"/>
    <property type="match status" value="1"/>
</dbReference>
<keyword evidence="5" id="KW-1185">Reference proteome</keyword>
<dbReference type="Proteomes" id="UP000030680">
    <property type="component" value="Unassembled WGS sequence"/>
</dbReference>
<gene>
    <name evidence="4" type="ORF">Gasu_17080</name>
</gene>
<dbReference type="RefSeq" id="XP_005707461.1">
    <property type="nucleotide sequence ID" value="XM_005707404.1"/>
</dbReference>
<evidence type="ECO:0000313" key="4">
    <source>
        <dbReference type="EMBL" id="EME30941.1"/>
    </source>
</evidence>
<dbReference type="GO" id="GO:0005634">
    <property type="term" value="C:nucleus"/>
    <property type="evidence" value="ECO:0007669"/>
    <property type="project" value="InterPro"/>
</dbReference>
<comment type="similarity">
    <text evidence="1 2">Belongs to the nucleosome assembly protein (NAP) family.</text>
</comment>
<accession>M2W599</accession>